<proteinExistence type="inferred from homology"/>
<keyword evidence="3" id="KW-0663">Pyridoxal phosphate</keyword>
<evidence type="ECO:0000256" key="2">
    <source>
        <dbReference type="ARBA" id="ARBA00012224"/>
    </source>
</evidence>
<sequence>MDEFRFIDRSATNAEKYTLRQKLFHTEAVIPMWVADMDIATPECVIHAVQERLRHPILGYEIMTDSAYAAQIGWVREHHGFEMERQWLSYSPSVVASIGCAIRAFSEEGDEVIVMDPVYPPFYSMVKDNNRQLILHPLKQDKEGIYRFDIERLCAHITPKTKLLLLCSPHNPIGRVWSRDELLALGELCLKYGIRIISDEIHSDLVFALHTHIPIASLSEALLNNTLTLIGPGKTFNMAGFSISSVCIADEIMRKRYEEEAHRIHFGEGAVLSHVAFETAYREGGEWHQKLLEHLRVNASLIEAWVAEHPVIQFRPPEATYLAWLDCSALGLGDRELREFFVSKAGLGLSPGLSFGKEGSGFMRLNFAVPTSVLSDALDRLDKALND</sequence>
<dbReference type="InterPro" id="IPR027619">
    <property type="entry name" value="C-S_lyase_PatB-like"/>
</dbReference>
<dbReference type="SUPFAM" id="SSF53383">
    <property type="entry name" value="PLP-dependent transferases"/>
    <property type="match status" value="1"/>
</dbReference>
<evidence type="ECO:0000256" key="3">
    <source>
        <dbReference type="ARBA" id="ARBA00022898"/>
    </source>
</evidence>
<evidence type="ECO:0000259" key="6">
    <source>
        <dbReference type="Pfam" id="PF00155"/>
    </source>
</evidence>
<dbReference type="InterPro" id="IPR015424">
    <property type="entry name" value="PyrdxlP-dep_Trfase"/>
</dbReference>
<dbReference type="Gene3D" id="3.40.640.10">
    <property type="entry name" value="Type I PLP-dependent aspartate aminotransferase-like (Major domain)"/>
    <property type="match status" value="1"/>
</dbReference>
<name>A0A2D3WLI1_9BACT</name>
<evidence type="ECO:0000256" key="5">
    <source>
        <dbReference type="ARBA" id="ARBA00037974"/>
    </source>
</evidence>
<dbReference type="InterPro" id="IPR015422">
    <property type="entry name" value="PyrdxlP-dep_Trfase_small"/>
</dbReference>
<dbReference type="Proteomes" id="UP000228859">
    <property type="component" value="Unassembled WGS sequence"/>
</dbReference>
<dbReference type="GO" id="GO:0030170">
    <property type="term" value="F:pyridoxal phosphate binding"/>
    <property type="evidence" value="ECO:0007669"/>
    <property type="project" value="InterPro"/>
</dbReference>
<keyword evidence="7" id="KW-0032">Aminotransferase</keyword>
<keyword evidence="7" id="KW-0808">Transferase</keyword>
<evidence type="ECO:0000313" key="8">
    <source>
        <dbReference type="Proteomes" id="UP000228859"/>
    </source>
</evidence>
<dbReference type="EMBL" id="DLUI01000037">
    <property type="protein sequence ID" value="DAB39166.1"/>
    <property type="molecule type" value="Genomic_DNA"/>
</dbReference>
<dbReference type="EC" id="4.4.1.13" evidence="2"/>
<dbReference type="PANTHER" id="PTHR43525">
    <property type="entry name" value="PROTEIN MALY"/>
    <property type="match status" value="1"/>
</dbReference>
<evidence type="ECO:0000256" key="1">
    <source>
        <dbReference type="ARBA" id="ARBA00001933"/>
    </source>
</evidence>
<dbReference type="Gene3D" id="3.90.1150.10">
    <property type="entry name" value="Aspartate Aminotransferase, domain 1"/>
    <property type="match status" value="1"/>
</dbReference>
<protein>
    <recommendedName>
        <fullName evidence="2">cysteine-S-conjugate beta-lyase</fullName>
        <ecNumber evidence="2">4.4.1.13</ecNumber>
    </recommendedName>
</protein>
<comment type="similarity">
    <text evidence="5">Belongs to the class-II pyridoxal-phosphate-dependent aminotransferase family. MalY/PatB cystathionine beta-lyase subfamily.</text>
</comment>
<dbReference type="AlphaFoldDB" id="A0A2D3WLI1"/>
<evidence type="ECO:0000313" key="7">
    <source>
        <dbReference type="EMBL" id="DAB39166.1"/>
    </source>
</evidence>
<dbReference type="GO" id="GO:0047804">
    <property type="term" value="F:cysteine-S-conjugate beta-lyase activity"/>
    <property type="evidence" value="ECO:0007669"/>
    <property type="project" value="UniProtKB-EC"/>
</dbReference>
<reference evidence="7 8" key="1">
    <citation type="journal article" date="2017" name="Front. Microbiol.">
        <title>Comparative Genomic Analysis of the Class Epsilonproteobacteria and Proposed Reclassification to Epsilonbacteraeota (phyl. nov.).</title>
        <authorList>
            <person name="Waite D.W."/>
            <person name="Vanwonterghem I."/>
            <person name="Rinke C."/>
            <person name="Parks D.H."/>
            <person name="Zhang Y."/>
            <person name="Takai K."/>
            <person name="Sievert S.M."/>
            <person name="Simon J."/>
            <person name="Campbell B.J."/>
            <person name="Hanson T.E."/>
            <person name="Woyke T."/>
            <person name="Klotz M.G."/>
            <person name="Hugenholtz P."/>
        </authorList>
    </citation>
    <scope>NUCLEOTIDE SEQUENCE [LARGE SCALE GENOMIC DNA]</scope>
    <source>
        <strain evidence="7">UBA12443</strain>
    </source>
</reference>
<dbReference type="Pfam" id="PF00155">
    <property type="entry name" value="Aminotran_1_2"/>
    <property type="match status" value="1"/>
</dbReference>
<gene>
    <name evidence="7" type="ORF">CFH83_02200</name>
</gene>
<feature type="domain" description="Aminotransferase class I/classII large" evidence="6">
    <location>
        <begin position="39"/>
        <end position="381"/>
    </location>
</feature>
<accession>A0A2D3WLI1</accession>
<keyword evidence="4" id="KW-0456">Lyase</keyword>
<dbReference type="InterPro" id="IPR015421">
    <property type="entry name" value="PyrdxlP-dep_Trfase_major"/>
</dbReference>
<dbReference type="GO" id="GO:0008483">
    <property type="term" value="F:transaminase activity"/>
    <property type="evidence" value="ECO:0007669"/>
    <property type="project" value="UniProtKB-KW"/>
</dbReference>
<comment type="cofactor">
    <cofactor evidence="1">
        <name>pyridoxal 5'-phosphate</name>
        <dbReference type="ChEBI" id="CHEBI:597326"/>
    </cofactor>
</comment>
<comment type="caution">
    <text evidence="7">The sequence shown here is derived from an EMBL/GenBank/DDBJ whole genome shotgun (WGS) entry which is preliminary data.</text>
</comment>
<dbReference type="PANTHER" id="PTHR43525:SF1">
    <property type="entry name" value="PROTEIN MALY"/>
    <property type="match status" value="1"/>
</dbReference>
<dbReference type="RefSeq" id="WP_294894729.1">
    <property type="nucleotide sequence ID" value="NZ_DLUI01000037.1"/>
</dbReference>
<dbReference type="CDD" id="cd00609">
    <property type="entry name" value="AAT_like"/>
    <property type="match status" value="1"/>
</dbReference>
<evidence type="ECO:0000256" key="4">
    <source>
        <dbReference type="ARBA" id="ARBA00023239"/>
    </source>
</evidence>
<dbReference type="InterPro" id="IPR051798">
    <property type="entry name" value="Class-II_PLP-Dep_Aminotrans"/>
</dbReference>
<organism evidence="7 8">
    <name type="scientific">Sulfuricurvum kujiense</name>
    <dbReference type="NCBI Taxonomy" id="148813"/>
    <lineage>
        <taxon>Bacteria</taxon>
        <taxon>Pseudomonadati</taxon>
        <taxon>Campylobacterota</taxon>
        <taxon>Epsilonproteobacteria</taxon>
        <taxon>Campylobacterales</taxon>
        <taxon>Sulfurimonadaceae</taxon>
        <taxon>Sulfuricurvum</taxon>
    </lineage>
</organism>
<dbReference type="InterPro" id="IPR004839">
    <property type="entry name" value="Aminotransferase_I/II_large"/>
</dbReference>
<dbReference type="NCBIfam" id="TIGR04350">
    <property type="entry name" value="C_S_lyase_PatB"/>
    <property type="match status" value="1"/>
</dbReference>